<dbReference type="PROSITE" id="PS50928">
    <property type="entry name" value="ABC_TM1"/>
    <property type="match status" value="1"/>
</dbReference>
<feature type="domain" description="ABC transmembrane type-1" evidence="8">
    <location>
        <begin position="126"/>
        <end position="312"/>
    </location>
</feature>
<evidence type="ECO:0000256" key="3">
    <source>
        <dbReference type="ARBA" id="ARBA00022475"/>
    </source>
</evidence>
<feature type="transmembrane region" description="Helical" evidence="7">
    <location>
        <begin position="161"/>
        <end position="184"/>
    </location>
</feature>
<dbReference type="EMBL" id="CP074371">
    <property type="protein sequence ID" value="QVI20236.1"/>
    <property type="molecule type" value="Genomic_DNA"/>
</dbReference>
<dbReference type="Proteomes" id="UP000683310">
    <property type="component" value="Chromosome"/>
</dbReference>
<evidence type="ECO:0000256" key="2">
    <source>
        <dbReference type="ARBA" id="ARBA00022448"/>
    </source>
</evidence>
<organism evidence="9 10">
    <name type="scientific">Nocardia tengchongensis</name>
    <dbReference type="NCBI Taxonomy" id="2055889"/>
    <lineage>
        <taxon>Bacteria</taxon>
        <taxon>Bacillati</taxon>
        <taxon>Actinomycetota</taxon>
        <taxon>Actinomycetes</taxon>
        <taxon>Mycobacteriales</taxon>
        <taxon>Nocardiaceae</taxon>
        <taxon>Nocardia</taxon>
    </lineage>
</organism>
<comment type="subcellular location">
    <subcellularLocation>
        <location evidence="1 7">Cell membrane</location>
        <topology evidence="1 7">Multi-pass membrane protein</topology>
    </subcellularLocation>
</comment>
<dbReference type="PANTHER" id="PTHR30151">
    <property type="entry name" value="ALKANE SULFONATE ABC TRANSPORTER-RELATED, MEMBRANE SUBUNIT"/>
    <property type="match status" value="1"/>
</dbReference>
<evidence type="ECO:0000256" key="5">
    <source>
        <dbReference type="ARBA" id="ARBA00022989"/>
    </source>
</evidence>
<keyword evidence="4 7" id="KW-0812">Transmembrane</keyword>
<dbReference type="CDD" id="cd06261">
    <property type="entry name" value="TM_PBP2"/>
    <property type="match status" value="1"/>
</dbReference>
<feature type="transmembrane region" description="Helical" evidence="7">
    <location>
        <begin position="240"/>
        <end position="267"/>
    </location>
</feature>
<keyword evidence="6 7" id="KW-0472">Membrane</keyword>
<protein>
    <submittedName>
        <fullName evidence="9">ABC transporter permease</fullName>
    </submittedName>
</protein>
<feature type="transmembrane region" description="Helical" evidence="7">
    <location>
        <begin position="122"/>
        <end position="149"/>
    </location>
</feature>
<dbReference type="SUPFAM" id="SSF161098">
    <property type="entry name" value="MetI-like"/>
    <property type="match status" value="1"/>
</dbReference>
<reference evidence="9 10" key="1">
    <citation type="submission" date="2021-04" db="EMBL/GenBank/DDBJ databases">
        <title>Nocardia tengchongensis.</title>
        <authorList>
            <person name="Zhuang k."/>
            <person name="Ran Y."/>
            <person name="Li W."/>
        </authorList>
    </citation>
    <scope>NUCLEOTIDE SEQUENCE [LARGE SCALE GENOMIC DNA]</scope>
    <source>
        <strain evidence="9 10">CFH S0057</strain>
    </source>
</reference>
<keyword evidence="3" id="KW-1003">Cell membrane</keyword>
<comment type="similarity">
    <text evidence="7">Belongs to the binding-protein-dependent transport system permease family.</text>
</comment>
<keyword evidence="2 7" id="KW-0813">Transport</keyword>
<evidence type="ECO:0000259" key="8">
    <source>
        <dbReference type="PROSITE" id="PS50928"/>
    </source>
</evidence>
<name>A0ABX8CLJ8_9NOCA</name>
<dbReference type="InterPro" id="IPR035906">
    <property type="entry name" value="MetI-like_sf"/>
</dbReference>
<proteinExistence type="inferred from homology"/>
<sequence>MTAATESETAVVEAGRATAVPEVGEVTTVPEVGEVTTVPEVGGGAAAPEEGGERRRPTLKLRWPFAIAPVRVFAPVFVFVLVMSAWSIASHLLIAPESRFLLPPPEAVVSKGLLDAATRAEILQALGATVQIALVGLVIAIVLGVAFAVIMSQARWAEYSLYPYAVILQTIPVLAVVPLFGFWFGYEFGSRVIVCVMVSLFPVITNTLFGLKSVQASEHDLFTLHGANRWQRLLKLQLPAALPAMISGFKISAGMAVIGSIVADFFFRQGNPGIGRMIDVYRQRLATEELLTSLLLSSLVGLILFWIFDFLAGRVDRAHGKRAGR</sequence>
<keyword evidence="10" id="KW-1185">Reference proteome</keyword>
<keyword evidence="5 7" id="KW-1133">Transmembrane helix</keyword>
<dbReference type="Gene3D" id="1.10.3720.10">
    <property type="entry name" value="MetI-like"/>
    <property type="match status" value="1"/>
</dbReference>
<evidence type="ECO:0000256" key="1">
    <source>
        <dbReference type="ARBA" id="ARBA00004651"/>
    </source>
</evidence>
<gene>
    <name evidence="9" type="ORF">KHQ06_29105</name>
</gene>
<evidence type="ECO:0000256" key="6">
    <source>
        <dbReference type="ARBA" id="ARBA00023136"/>
    </source>
</evidence>
<dbReference type="InterPro" id="IPR000515">
    <property type="entry name" value="MetI-like"/>
</dbReference>
<feature type="transmembrane region" description="Helical" evidence="7">
    <location>
        <begin position="290"/>
        <end position="312"/>
    </location>
</feature>
<accession>A0ABX8CLJ8</accession>
<feature type="transmembrane region" description="Helical" evidence="7">
    <location>
        <begin position="190"/>
        <end position="211"/>
    </location>
</feature>
<dbReference type="Pfam" id="PF00528">
    <property type="entry name" value="BPD_transp_1"/>
    <property type="match status" value="1"/>
</dbReference>
<feature type="transmembrane region" description="Helical" evidence="7">
    <location>
        <begin position="63"/>
        <end position="89"/>
    </location>
</feature>
<evidence type="ECO:0000313" key="9">
    <source>
        <dbReference type="EMBL" id="QVI20236.1"/>
    </source>
</evidence>
<evidence type="ECO:0000256" key="7">
    <source>
        <dbReference type="RuleBase" id="RU363032"/>
    </source>
</evidence>
<evidence type="ECO:0000313" key="10">
    <source>
        <dbReference type="Proteomes" id="UP000683310"/>
    </source>
</evidence>
<evidence type="ECO:0000256" key="4">
    <source>
        <dbReference type="ARBA" id="ARBA00022692"/>
    </source>
</evidence>
<dbReference type="PANTHER" id="PTHR30151:SF41">
    <property type="entry name" value="ABC TRANSPORTER PERMEASE PROTEIN"/>
    <property type="match status" value="1"/>
</dbReference>